<name>A0A7S1BQG3_9STRA</name>
<dbReference type="AlphaFoldDB" id="A0A7S1BQG3"/>
<dbReference type="InterPro" id="IPR040632">
    <property type="entry name" value="Sulfotransfer_4"/>
</dbReference>
<evidence type="ECO:0000256" key="1">
    <source>
        <dbReference type="SAM" id="Phobius"/>
    </source>
</evidence>
<dbReference type="Gene3D" id="3.40.50.300">
    <property type="entry name" value="P-loop containing nucleotide triphosphate hydrolases"/>
    <property type="match status" value="1"/>
</dbReference>
<dbReference type="PANTHER" id="PTHR36978">
    <property type="entry name" value="P-LOOP CONTAINING NUCLEOTIDE TRIPHOSPHATE HYDROLASE"/>
    <property type="match status" value="1"/>
</dbReference>
<dbReference type="InterPro" id="IPR027417">
    <property type="entry name" value="P-loop_NTPase"/>
</dbReference>
<protein>
    <recommendedName>
        <fullName evidence="3">Sulfotransferase domain-containing protein</fullName>
    </recommendedName>
</protein>
<dbReference type="Pfam" id="PF17784">
    <property type="entry name" value="Sulfotransfer_4"/>
    <property type="match status" value="1"/>
</dbReference>
<dbReference type="EMBL" id="HBFR01028891">
    <property type="protein sequence ID" value="CAD8893790.1"/>
    <property type="molecule type" value="Transcribed_RNA"/>
</dbReference>
<dbReference type="SUPFAM" id="SSF52540">
    <property type="entry name" value="P-loop containing nucleoside triphosphate hydrolases"/>
    <property type="match status" value="1"/>
</dbReference>
<gene>
    <name evidence="2" type="ORF">CHYS00102_LOCUS21002</name>
</gene>
<reference evidence="2" key="1">
    <citation type="submission" date="2021-01" db="EMBL/GenBank/DDBJ databases">
        <authorList>
            <person name="Corre E."/>
            <person name="Pelletier E."/>
            <person name="Niang G."/>
            <person name="Scheremetjew M."/>
            <person name="Finn R."/>
            <person name="Kale V."/>
            <person name="Holt S."/>
            <person name="Cochrane G."/>
            <person name="Meng A."/>
            <person name="Brown T."/>
            <person name="Cohen L."/>
        </authorList>
    </citation>
    <scope>NUCLEOTIDE SEQUENCE</scope>
    <source>
        <strain evidence="2">308</strain>
    </source>
</reference>
<feature type="transmembrane region" description="Helical" evidence="1">
    <location>
        <begin position="6"/>
        <end position="23"/>
    </location>
</feature>
<keyword evidence="1" id="KW-0472">Membrane</keyword>
<proteinExistence type="predicted"/>
<organism evidence="2">
    <name type="scientific">Corethron hystrix</name>
    <dbReference type="NCBI Taxonomy" id="216773"/>
    <lineage>
        <taxon>Eukaryota</taxon>
        <taxon>Sar</taxon>
        <taxon>Stramenopiles</taxon>
        <taxon>Ochrophyta</taxon>
        <taxon>Bacillariophyta</taxon>
        <taxon>Coscinodiscophyceae</taxon>
        <taxon>Corethrophycidae</taxon>
        <taxon>Corethrales</taxon>
        <taxon>Corethraceae</taxon>
        <taxon>Corethron</taxon>
    </lineage>
</organism>
<evidence type="ECO:0000313" key="2">
    <source>
        <dbReference type="EMBL" id="CAD8893790.1"/>
    </source>
</evidence>
<keyword evidence="1" id="KW-0812">Transmembrane</keyword>
<evidence type="ECO:0008006" key="3">
    <source>
        <dbReference type="Google" id="ProtNLM"/>
    </source>
</evidence>
<accession>A0A7S1BQG3</accession>
<dbReference type="PANTHER" id="PTHR36978:SF4">
    <property type="entry name" value="P-LOOP CONTAINING NUCLEOSIDE TRIPHOSPHATE HYDROLASE PROTEIN"/>
    <property type="match status" value="1"/>
</dbReference>
<keyword evidence="1" id="KW-1133">Transmembrane helix</keyword>
<sequence>MLLNRLLAVSIIVLVVCVMMNVLNISSNMLQQLETFQTQAVSYIGQPHHLVGSNEDHDDIMDFVSHSRITLNTKLKLPTPVLVLGLPKSGTTSIYKFFNCSGIPTSHYCCSPGALDHPPCHPDTASPRDREHHICGNCIKRNIKRGQPPLKGCGDTFAVFAQLDCENGNVMYLPQVTELEAFHRHYPHATIILNTRSPEAWEHSIVNWFRLPLMMCLTNLPDHGYPKGILALQEFYVNHTKRIRDFVTKYPSHTLVEVNIEDQDAGRKLADSFGLDDRCWTRYNSVGDRKRKAIKNLERVMKMNNCTI</sequence>